<accession>A0ABS8G3H1</accession>
<dbReference type="Gene3D" id="3.30.565.10">
    <property type="entry name" value="Histidine kinase-like ATPase, C-terminal domain"/>
    <property type="match status" value="1"/>
</dbReference>
<sequence length="382" mass="41062">MAFGNTATEYYGAEGVGQVHAVSRSPGSDDRSQTEVERLKCQATRLQHVLQVMPSGVVIIDGKGIVRQANPMARQLLGEPLEGMRWREVIPRSFQPQKDDGHEVSLANGRKVKLSITPLVDEPGQLIVLTDLTETRELQQRISHMQRLSALGKTVASMVHQIRTPLSAAILYAANLAGKGLASDARSTFVGKLQARLGELESQVNDMLLFAKSGEQQVLHEVALQPLLDDVRNGCEAMLLQLEGELVTQTLPPHLAIQGNQPALKGALQNLVHNALQECGKGARIRIDAQVTDSGDTVCIRVSDNGQGIPADHIEHIFEPFYTTKSQGTGLGLAVVAAVAKSHGGFIRADNLAQGGACFSLFIPLCPRQGAVDPSVSVEEDS</sequence>
<dbReference type="InterPro" id="IPR003594">
    <property type="entry name" value="HATPase_dom"/>
</dbReference>
<gene>
    <name evidence="6" type="ORF">LJ739_02650</name>
</gene>
<dbReference type="PROSITE" id="PS50112">
    <property type="entry name" value="PAS"/>
    <property type="match status" value="1"/>
</dbReference>
<evidence type="ECO:0000256" key="1">
    <source>
        <dbReference type="ARBA" id="ARBA00000085"/>
    </source>
</evidence>
<comment type="caution">
    <text evidence="6">The sequence shown here is derived from an EMBL/GenBank/DDBJ whole genome shotgun (WGS) entry which is preliminary data.</text>
</comment>
<feature type="domain" description="Histidine kinase" evidence="4">
    <location>
        <begin position="157"/>
        <end position="367"/>
    </location>
</feature>
<feature type="domain" description="PAS" evidence="5">
    <location>
        <begin position="42"/>
        <end position="78"/>
    </location>
</feature>
<dbReference type="Gene3D" id="3.30.450.20">
    <property type="entry name" value="PAS domain"/>
    <property type="match status" value="1"/>
</dbReference>
<evidence type="ECO:0000259" key="4">
    <source>
        <dbReference type="PROSITE" id="PS50109"/>
    </source>
</evidence>
<dbReference type="RefSeq" id="WP_229157053.1">
    <property type="nucleotide sequence ID" value="NZ_JAJEWP010000001.1"/>
</dbReference>
<name>A0ABS8G3H1_9ALTE</name>
<organism evidence="6 7">
    <name type="scientific">Fluctibacter halophilus</name>
    <dbReference type="NCBI Taxonomy" id="226011"/>
    <lineage>
        <taxon>Bacteria</taxon>
        <taxon>Pseudomonadati</taxon>
        <taxon>Pseudomonadota</taxon>
        <taxon>Gammaproteobacteria</taxon>
        <taxon>Alteromonadales</taxon>
        <taxon>Alteromonadaceae</taxon>
        <taxon>Fluctibacter</taxon>
    </lineage>
</organism>
<dbReference type="Proteomes" id="UP001520878">
    <property type="component" value="Unassembled WGS sequence"/>
</dbReference>
<evidence type="ECO:0000313" key="7">
    <source>
        <dbReference type="Proteomes" id="UP001520878"/>
    </source>
</evidence>
<dbReference type="CDD" id="cd00130">
    <property type="entry name" value="PAS"/>
    <property type="match status" value="1"/>
</dbReference>
<dbReference type="EC" id="2.7.13.3" evidence="2"/>
<dbReference type="CDD" id="cd00082">
    <property type="entry name" value="HisKA"/>
    <property type="match status" value="1"/>
</dbReference>
<evidence type="ECO:0000256" key="2">
    <source>
        <dbReference type="ARBA" id="ARBA00012438"/>
    </source>
</evidence>
<keyword evidence="3" id="KW-0597">Phosphoprotein</keyword>
<dbReference type="SUPFAM" id="SSF55874">
    <property type="entry name" value="ATPase domain of HSP90 chaperone/DNA topoisomerase II/histidine kinase"/>
    <property type="match status" value="1"/>
</dbReference>
<dbReference type="SMART" id="SM00091">
    <property type="entry name" value="PAS"/>
    <property type="match status" value="1"/>
</dbReference>
<evidence type="ECO:0000256" key="3">
    <source>
        <dbReference type="ARBA" id="ARBA00022553"/>
    </source>
</evidence>
<dbReference type="Pfam" id="PF00512">
    <property type="entry name" value="HisKA"/>
    <property type="match status" value="1"/>
</dbReference>
<proteinExistence type="predicted"/>
<dbReference type="Pfam" id="PF02518">
    <property type="entry name" value="HATPase_c"/>
    <property type="match status" value="1"/>
</dbReference>
<dbReference type="InterPro" id="IPR004358">
    <property type="entry name" value="Sig_transdc_His_kin-like_C"/>
</dbReference>
<dbReference type="SMART" id="SM00387">
    <property type="entry name" value="HATPase_c"/>
    <property type="match status" value="1"/>
</dbReference>
<dbReference type="SUPFAM" id="SSF47384">
    <property type="entry name" value="Homodimeric domain of signal transducing histidine kinase"/>
    <property type="match status" value="1"/>
</dbReference>
<dbReference type="SMART" id="SM00388">
    <property type="entry name" value="HisKA"/>
    <property type="match status" value="1"/>
</dbReference>
<dbReference type="InterPro" id="IPR005467">
    <property type="entry name" value="His_kinase_dom"/>
</dbReference>
<dbReference type="PANTHER" id="PTHR43065">
    <property type="entry name" value="SENSOR HISTIDINE KINASE"/>
    <property type="match status" value="1"/>
</dbReference>
<dbReference type="InterPro" id="IPR035965">
    <property type="entry name" value="PAS-like_dom_sf"/>
</dbReference>
<dbReference type="SUPFAM" id="SSF55785">
    <property type="entry name" value="PYP-like sensor domain (PAS domain)"/>
    <property type="match status" value="1"/>
</dbReference>
<evidence type="ECO:0000313" key="6">
    <source>
        <dbReference type="EMBL" id="MCC2615142.1"/>
    </source>
</evidence>
<reference evidence="6 7" key="1">
    <citation type="submission" date="2021-10" db="EMBL/GenBank/DDBJ databases">
        <title>Draft genome of Aestuariibacter halophilus JC2043.</title>
        <authorList>
            <person name="Emsley S.A."/>
            <person name="Pfannmuller K.M."/>
            <person name="Ushijima B."/>
            <person name="Saw J.H."/>
            <person name="Videau P."/>
        </authorList>
    </citation>
    <scope>NUCLEOTIDE SEQUENCE [LARGE SCALE GENOMIC DNA]</scope>
    <source>
        <strain evidence="6 7">JC2043</strain>
    </source>
</reference>
<dbReference type="EMBL" id="JAJEWP010000001">
    <property type="protein sequence ID" value="MCC2615142.1"/>
    <property type="molecule type" value="Genomic_DNA"/>
</dbReference>
<dbReference type="Gene3D" id="1.10.287.130">
    <property type="match status" value="1"/>
</dbReference>
<keyword evidence="7" id="KW-1185">Reference proteome</keyword>
<dbReference type="InterPro" id="IPR036097">
    <property type="entry name" value="HisK_dim/P_sf"/>
</dbReference>
<dbReference type="InterPro" id="IPR003661">
    <property type="entry name" value="HisK_dim/P_dom"/>
</dbReference>
<evidence type="ECO:0000259" key="5">
    <source>
        <dbReference type="PROSITE" id="PS50112"/>
    </source>
</evidence>
<dbReference type="PANTHER" id="PTHR43065:SF29">
    <property type="entry name" value="SENSOR PROTEIN KINASE FLES"/>
    <property type="match status" value="1"/>
</dbReference>
<dbReference type="PROSITE" id="PS50109">
    <property type="entry name" value="HIS_KIN"/>
    <property type="match status" value="1"/>
</dbReference>
<comment type="catalytic activity">
    <reaction evidence="1">
        <text>ATP + protein L-histidine = ADP + protein N-phospho-L-histidine.</text>
        <dbReference type="EC" id="2.7.13.3"/>
    </reaction>
</comment>
<dbReference type="InterPro" id="IPR000014">
    <property type="entry name" value="PAS"/>
</dbReference>
<protein>
    <recommendedName>
        <fullName evidence="2">histidine kinase</fullName>
        <ecNumber evidence="2">2.7.13.3</ecNumber>
    </recommendedName>
</protein>
<dbReference type="CDD" id="cd00075">
    <property type="entry name" value="HATPase"/>
    <property type="match status" value="1"/>
</dbReference>
<dbReference type="Pfam" id="PF13188">
    <property type="entry name" value="PAS_8"/>
    <property type="match status" value="1"/>
</dbReference>
<dbReference type="PRINTS" id="PR00344">
    <property type="entry name" value="BCTRLSENSOR"/>
</dbReference>
<dbReference type="InterPro" id="IPR036890">
    <property type="entry name" value="HATPase_C_sf"/>
</dbReference>